<protein>
    <submittedName>
        <fullName evidence="2">Uncharacterized protein</fullName>
    </submittedName>
</protein>
<accession>V6F649</accession>
<proteinExistence type="predicted"/>
<dbReference type="HOGENOM" id="CLU_1946208_0_0_5"/>
<gene>
    <name evidence="2" type="ordered locus">MGMSRv2__3790</name>
</gene>
<keyword evidence="3" id="KW-1185">Reference proteome</keyword>
<name>V6F649_MAGGM</name>
<reference evidence="2 3" key="1">
    <citation type="journal article" date="2014" name="Genome Announc.">
        <title>Complete genome sequence of Magnetospirillum gryphiswaldense MSR-1.</title>
        <authorList>
            <person name="Wang X."/>
            <person name="Wang Q."/>
            <person name="Zhang W."/>
            <person name="Wang Y."/>
            <person name="Li L."/>
            <person name="Wen T."/>
            <person name="Zhang T."/>
            <person name="Zhang Y."/>
            <person name="Xu J."/>
            <person name="Hu J."/>
            <person name="Li S."/>
            <person name="Liu L."/>
            <person name="Liu J."/>
            <person name="Jiang W."/>
            <person name="Tian J."/>
            <person name="Li Y."/>
            <person name="Schuler D."/>
            <person name="Wang L."/>
            <person name="Li J."/>
        </authorList>
    </citation>
    <scope>NUCLEOTIDE SEQUENCE [LARGE SCALE GENOMIC DNA]</scope>
    <source>
        <strain evidence="3">DSM 6361 / JCM 21280 / NBRC 15271 / MSR-1</strain>
    </source>
</reference>
<dbReference type="STRING" id="1430440.MGMSRv2__3790"/>
<sequence>MKAVLDKVDIAAIMGHGSLETASSHYGRRTAGRARLLPNLPTIIASPSETSVAAVHAWADRQPRAECGRESRAPVASPPLLKHPTATAAAHRAGRLPRPENEPAARDGCSLLMRLSGSDSCAMVECGPA</sequence>
<evidence type="ECO:0000256" key="1">
    <source>
        <dbReference type="SAM" id="MobiDB-lite"/>
    </source>
</evidence>
<organism evidence="2 3">
    <name type="scientific">Magnetospirillum gryphiswaldense (strain DSM 6361 / JCM 21280 / NBRC 15271 / MSR-1)</name>
    <dbReference type="NCBI Taxonomy" id="431944"/>
    <lineage>
        <taxon>Bacteria</taxon>
        <taxon>Pseudomonadati</taxon>
        <taxon>Pseudomonadota</taxon>
        <taxon>Alphaproteobacteria</taxon>
        <taxon>Rhodospirillales</taxon>
        <taxon>Rhodospirillaceae</taxon>
        <taxon>Magnetospirillum</taxon>
    </lineage>
</organism>
<dbReference type="Proteomes" id="UP000018922">
    <property type="component" value="Chromosome I"/>
</dbReference>
<dbReference type="KEGG" id="mgy:MGMSRv2__3790"/>
<dbReference type="AlphaFoldDB" id="V6F649"/>
<dbReference type="EMBL" id="HG794546">
    <property type="protein sequence ID" value="CDL01005.1"/>
    <property type="molecule type" value="Genomic_DNA"/>
</dbReference>
<evidence type="ECO:0000313" key="2">
    <source>
        <dbReference type="EMBL" id="CDL01005.1"/>
    </source>
</evidence>
<feature type="region of interest" description="Disordered" evidence="1">
    <location>
        <begin position="65"/>
        <end position="105"/>
    </location>
</feature>
<evidence type="ECO:0000313" key="3">
    <source>
        <dbReference type="Proteomes" id="UP000018922"/>
    </source>
</evidence>